<dbReference type="EC" id="3.4.21.-" evidence="2"/>
<dbReference type="InterPro" id="IPR009003">
    <property type="entry name" value="Peptidase_S1_PA"/>
</dbReference>
<evidence type="ECO:0000313" key="2">
    <source>
        <dbReference type="EMBL" id="WXB07674.1"/>
    </source>
</evidence>
<dbReference type="EMBL" id="CP089983">
    <property type="protein sequence ID" value="WXB07674.1"/>
    <property type="molecule type" value="Genomic_DNA"/>
</dbReference>
<dbReference type="InterPro" id="IPR043504">
    <property type="entry name" value="Peptidase_S1_PA_chymotrypsin"/>
</dbReference>
<name>A0ABZ2L9R7_9BACT</name>
<dbReference type="Gene3D" id="2.40.10.10">
    <property type="entry name" value="Trypsin-like serine proteases"/>
    <property type="match status" value="1"/>
</dbReference>
<keyword evidence="3" id="KW-1185">Reference proteome</keyword>
<dbReference type="SUPFAM" id="SSF50494">
    <property type="entry name" value="Trypsin-like serine proteases"/>
    <property type="match status" value="1"/>
</dbReference>
<dbReference type="RefSeq" id="WP_394837339.1">
    <property type="nucleotide sequence ID" value="NZ_CP089929.1"/>
</dbReference>
<gene>
    <name evidence="2" type="ORF">LVJ94_10570</name>
</gene>
<sequence>MVTGAFLAACLGAGCASEGAAEEKQVNASSDALLGAPLDPGHPFSVGICTGPLQADGSCPPTGTPGTSRCTGTLIAPNLVITARHCTERVSDPTTSDFCTSAFNGTPINSVMQITTGSSVVRPGSTWYTVQSIRKPAGTNGCTDDIALLTLATNVPAVAPASVDIQSKISDYNLSRGVAIVGRGAIVERYDPVTLERVAFDNGGHERRKLVGIPFVCAPTAPHTCSVVDYWSSPPVMDVPPGAMAYGVASAPGDSGAGVIPQMFFEKGWHILVAVNNIGTMAADGNSSGSQGVLLQPHAALIRGTAHAAAAAGGYPVPHWAL</sequence>
<dbReference type="InterPro" id="IPR001254">
    <property type="entry name" value="Trypsin_dom"/>
</dbReference>
<dbReference type="Proteomes" id="UP001374803">
    <property type="component" value="Chromosome"/>
</dbReference>
<dbReference type="Pfam" id="PF00089">
    <property type="entry name" value="Trypsin"/>
    <property type="match status" value="1"/>
</dbReference>
<proteinExistence type="predicted"/>
<evidence type="ECO:0000313" key="3">
    <source>
        <dbReference type="Proteomes" id="UP001374803"/>
    </source>
</evidence>
<dbReference type="GO" id="GO:0016787">
    <property type="term" value="F:hydrolase activity"/>
    <property type="evidence" value="ECO:0007669"/>
    <property type="project" value="UniProtKB-KW"/>
</dbReference>
<protein>
    <submittedName>
        <fullName evidence="2">Trypsin-like serine protease</fullName>
        <ecNumber evidence="2">3.4.21.-</ecNumber>
    </submittedName>
</protein>
<reference evidence="2" key="1">
    <citation type="submission" date="2021-12" db="EMBL/GenBank/DDBJ databases">
        <title>Discovery of the Pendulisporaceae a myxobacterial family with distinct sporulation behavior and unique specialized metabolism.</title>
        <authorList>
            <person name="Garcia R."/>
            <person name="Popoff A."/>
            <person name="Bader C.D."/>
            <person name="Loehr J."/>
            <person name="Walesch S."/>
            <person name="Walt C."/>
            <person name="Boldt J."/>
            <person name="Bunk B."/>
            <person name="Haeckl F.J.F.P.J."/>
            <person name="Gunesch A.P."/>
            <person name="Birkelbach J."/>
            <person name="Nuebel U."/>
            <person name="Pietschmann T."/>
            <person name="Bach T."/>
            <person name="Mueller R."/>
        </authorList>
    </citation>
    <scope>NUCLEOTIDE SEQUENCE</scope>
    <source>
        <strain evidence="2">MSr11367</strain>
    </source>
</reference>
<dbReference type="PROSITE" id="PS50240">
    <property type="entry name" value="TRYPSIN_DOM"/>
    <property type="match status" value="1"/>
</dbReference>
<feature type="domain" description="Peptidase S1" evidence="1">
    <location>
        <begin position="33"/>
        <end position="322"/>
    </location>
</feature>
<dbReference type="PRINTS" id="PR00722">
    <property type="entry name" value="CHYMOTRYPSIN"/>
</dbReference>
<evidence type="ECO:0000259" key="1">
    <source>
        <dbReference type="PROSITE" id="PS50240"/>
    </source>
</evidence>
<dbReference type="InterPro" id="IPR001314">
    <property type="entry name" value="Peptidase_S1A"/>
</dbReference>
<organism evidence="2 3">
    <name type="scientific">Pendulispora rubella</name>
    <dbReference type="NCBI Taxonomy" id="2741070"/>
    <lineage>
        <taxon>Bacteria</taxon>
        <taxon>Pseudomonadati</taxon>
        <taxon>Myxococcota</taxon>
        <taxon>Myxococcia</taxon>
        <taxon>Myxococcales</taxon>
        <taxon>Sorangiineae</taxon>
        <taxon>Pendulisporaceae</taxon>
        <taxon>Pendulispora</taxon>
    </lineage>
</organism>
<keyword evidence="2" id="KW-0378">Hydrolase</keyword>
<accession>A0ABZ2L9R7</accession>